<name>A0A4S1DR87_9FLAO</name>
<reference evidence="2 3" key="1">
    <citation type="submission" date="2019-04" db="EMBL/GenBank/DDBJ databases">
        <authorList>
            <person name="Liu A."/>
        </authorList>
    </citation>
    <scope>NUCLEOTIDE SEQUENCE [LARGE SCALE GENOMIC DNA]</scope>
    <source>
        <strain evidence="2 3">RZ03</strain>
    </source>
</reference>
<dbReference type="SUPFAM" id="SSF53098">
    <property type="entry name" value="Ribonuclease H-like"/>
    <property type="match status" value="1"/>
</dbReference>
<dbReference type="InterPro" id="IPR025668">
    <property type="entry name" value="Tnp_DDE_dom"/>
</dbReference>
<protein>
    <submittedName>
        <fullName evidence="2">IS1380 family transposase</fullName>
    </submittedName>
</protein>
<comment type="caution">
    <text evidence="2">The sequence shown here is derived from an EMBL/GenBank/DDBJ whole genome shotgun (WGS) entry which is preliminary data.</text>
</comment>
<dbReference type="Proteomes" id="UP000307602">
    <property type="component" value="Unassembled WGS sequence"/>
</dbReference>
<evidence type="ECO:0000313" key="3">
    <source>
        <dbReference type="Proteomes" id="UP000307602"/>
    </source>
</evidence>
<evidence type="ECO:0000313" key="2">
    <source>
        <dbReference type="EMBL" id="TGV00213.1"/>
    </source>
</evidence>
<dbReference type="InterPro" id="IPR012337">
    <property type="entry name" value="RNaseH-like_sf"/>
</dbReference>
<sequence length="416" mass="48652">NFVLQEFENKKIGKLLEEHLPKLPTQCKYSWKDIVYAFWSVYFCGGDCIEDLGGNFHHNLKQLPFFKTPSPDRVLDRFKELSLAKVVLKSPRGKSINELSINQNMNSLNLKILTVLGALSKEPLILDYDNTLIFNNKADSKNTYQKAYGYCPGVGIIGENIVYVENRNGNSDVRTFQDQTLSRMFNLLDTHNIEAEIFRADSGSYLNEVVNLVSKKTKCFYIKARMSSALATAINNIDDWEKIETDNEVIYRGEIQYKPFKRANRNKIAPEHLQTYRLIVSKIERDDKQVNLFTNEAYIYSAILTNDWHMDATEVVFFYNQRGTVEKEFDVLKNDFGWNNLPFSKLEQNTVFMILTAICRNLYQHIITRFSEKFKNIKANFRIKKFIFRFISIPAKWVKSSRQYKLRIYGDLHFKT</sequence>
<accession>A0A4S1DR87</accession>
<feature type="non-terminal residue" evidence="2">
    <location>
        <position position="1"/>
    </location>
</feature>
<dbReference type="InterPro" id="IPR047960">
    <property type="entry name" value="Transpos_IS1380"/>
</dbReference>
<keyword evidence="3" id="KW-1185">Reference proteome</keyword>
<gene>
    <name evidence="2" type="ORF">EM932_20605</name>
</gene>
<feature type="domain" description="Transposase DDE" evidence="1">
    <location>
        <begin position="119"/>
        <end position="408"/>
    </location>
</feature>
<proteinExistence type="predicted"/>
<dbReference type="Pfam" id="PF13701">
    <property type="entry name" value="DDE_Tnp_1_4"/>
    <property type="match status" value="1"/>
</dbReference>
<dbReference type="AlphaFoldDB" id="A0A4S1DR87"/>
<dbReference type="NCBIfam" id="NF033539">
    <property type="entry name" value="transpos_IS1380"/>
    <property type="match status" value="1"/>
</dbReference>
<dbReference type="EMBL" id="SRSO01000060">
    <property type="protein sequence ID" value="TGV00213.1"/>
    <property type="molecule type" value="Genomic_DNA"/>
</dbReference>
<dbReference type="OrthoDB" id="1376257at2"/>
<evidence type="ECO:0000259" key="1">
    <source>
        <dbReference type="Pfam" id="PF13701"/>
    </source>
</evidence>
<organism evidence="2 3">
    <name type="scientific">Flavivirga rizhaonensis</name>
    <dbReference type="NCBI Taxonomy" id="2559571"/>
    <lineage>
        <taxon>Bacteria</taxon>
        <taxon>Pseudomonadati</taxon>
        <taxon>Bacteroidota</taxon>
        <taxon>Flavobacteriia</taxon>
        <taxon>Flavobacteriales</taxon>
        <taxon>Flavobacteriaceae</taxon>
        <taxon>Flavivirga</taxon>
    </lineage>
</organism>
<dbReference type="RefSeq" id="WP_135879094.1">
    <property type="nucleotide sequence ID" value="NZ_SRSO01000060.1"/>
</dbReference>